<proteinExistence type="predicted"/>
<keyword evidence="3" id="KW-1185">Reference proteome</keyword>
<protein>
    <submittedName>
        <fullName evidence="2">Flp pilus assembly protein CpaB</fullName>
    </submittedName>
</protein>
<reference evidence="2 3" key="1">
    <citation type="submission" date="2016-06" db="EMBL/GenBank/DDBJ databases">
        <authorList>
            <person name="Olsen C.W."/>
            <person name="Carey S."/>
            <person name="Hinshaw L."/>
            <person name="Karasin A.I."/>
        </authorList>
    </citation>
    <scope>NUCLEOTIDE SEQUENCE [LARGE SCALE GENOMIC DNA]</scope>
    <source>
        <strain evidence="2 3">LZ-22</strain>
    </source>
</reference>
<dbReference type="OrthoDB" id="3728828at2"/>
<dbReference type="Proteomes" id="UP000199086">
    <property type="component" value="Unassembled WGS sequence"/>
</dbReference>
<feature type="domain" description="SAF" evidence="1">
    <location>
        <begin position="55"/>
        <end position="117"/>
    </location>
</feature>
<organism evidence="2 3">
    <name type="scientific">Raineyella antarctica</name>
    <dbReference type="NCBI Taxonomy" id="1577474"/>
    <lineage>
        <taxon>Bacteria</taxon>
        <taxon>Bacillati</taxon>
        <taxon>Actinomycetota</taxon>
        <taxon>Actinomycetes</taxon>
        <taxon>Propionibacteriales</taxon>
        <taxon>Propionibacteriaceae</taxon>
        <taxon>Raineyella</taxon>
    </lineage>
</organism>
<dbReference type="InterPro" id="IPR013974">
    <property type="entry name" value="SAF"/>
</dbReference>
<sequence>MPRPAGVDSPSLLLSWARTLRRVVSWHRRGVAALLTFAAVLGGLRAVSAPEAPGTPVVTVVGDVPGGSPLTRDQLTVRQVPAALVPGEAVLATEDAVGRTPAGPLTAGTILTEAGLVGPGLARGTPGRVVVPTRLADAGTAGVVRVGHAIDVMATDPGTGQVTRVASRARVAAIPNEESGGALGGSVRAEDVLVLLEVSQPESLDLTRAAATSRLSIVLPNA</sequence>
<evidence type="ECO:0000259" key="1">
    <source>
        <dbReference type="SMART" id="SM00858"/>
    </source>
</evidence>
<dbReference type="RefSeq" id="WP_092606272.1">
    <property type="nucleotide sequence ID" value="NZ_FMYF01000002.1"/>
</dbReference>
<evidence type="ECO:0000313" key="3">
    <source>
        <dbReference type="Proteomes" id="UP000199086"/>
    </source>
</evidence>
<name>A0A1G6GEA2_9ACTN</name>
<gene>
    <name evidence="2" type="ORF">GA0111570_102131</name>
</gene>
<dbReference type="EMBL" id="FMYF01000002">
    <property type="protein sequence ID" value="SDB80342.1"/>
    <property type="molecule type" value="Genomic_DNA"/>
</dbReference>
<accession>A0A1G6GEA2</accession>
<dbReference type="STRING" id="1577474.GA0111570_102131"/>
<evidence type="ECO:0000313" key="2">
    <source>
        <dbReference type="EMBL" id="SDB80342.1"/>
    </source>
</evidence>
<dbReference type="CDD" id="cd11614">
    <property type="entry name" value="SAF_CpaB_FlgA_like"/>
    <property type="match status" value="1"/>
</dbReference>
<dbReference type="AlphaFoldDB" id="A0A1G6GEA2"/>
<dbReference type="Pfam" id="PF08666">
    <property type="entry name" value="SAF"/>
    <property type="match status" value="1"/>
</dbReference>
<dbReference type="SMART" id="SM00858">
    <property type="entry name" value="SAF"/>
    <property type="match status" value="1"/>
</dbReference>